<dbReference type="EMBL" id="BAABBN010000012">
    <property type="protein sequence ID" value="GAA3936462.1"/>
    <property type="molecule type" value="Genomic_DNA"/>
</dbReference>
<evidence type="ECO:0000313" key="3">
    <source>
        <dbReference type="Proteomes" id="UP001501565"/>
    </source>
</evidence>
<reference evidence="3" key="1">
    <citation type="journal article" date="2019" name="Int. J. Syst. Evol. Microbiol.">
        <title>The Global Catalogue of Microorganisms (GCM) 10K type strain sequencing project: providing services to taxonomists for standard genome sequencing and annotation.</title>
        <authorList>
            <consortium name="The Broad Institute Genomics Platform"/>
            <consortium name="The Broad Institute Genome Sequencing Center for Infectious Disease"/>
            <person name="Wu L."/>
            <person name="Ma J."/>
        </authorList>
    </citation>
    <scope>NUCLEOTIDE SEQUENCE [LARGE SCALE GENOMIC DNA]</scope>
    <source>
        <strain evidence="3">JCM 17551</strain>
    </source>
</reference>
<keyword evidence="3" id="KW-1185">Reference proteome</keyword>
<dbReference type="Pfam" id="PF01575">
    <property type="entry name" value="MaoC_dehydratas"/>
    <property type="match status" value="1"/>
</dbReference>
<comment type="caution">
    <text evidence="2">The sequence shown here is derived from an EMBL/GenBank/DDBJ whole genome shotgun (WGS) entry which is preliminary data.</text>
</comment>
<dbReference type="PANTHER" id="PTHR43437">
    <property type="entry name" value="HYDROXYACYL-THIOESTER DEHYDRATASE TYPE 2, MITOCHONDRIAL-RELATED"/>
    <property type="match status" value="1"/>
</dbReference>
<accession>A0ABP7N4A9</accession>
<dbReference type="InterPro" id="IPR002539">
    <property type="entry name" value="MaoC-like_dom"/>
</dbReference>
<dbReference type="Proteomes" id="UP001501565">
    <property type="component" value="Unassembled WGS sequence"/>
</dbReference>
<proteinExistence type="predicted"/>
<dbReference type="PANTHER" id="PTHR43437:SF3">
    <property type="entry name" value="HYDROXYACYL-THIOESTER DEHYDRATASE TYPE 2, MITOCHONDRIAL"/>
    <property type="match status" value="1"/>
</dbReference>
<evidence type="ECO:0000313" key="2">
    <source>
        <dbReference type="EMBL" id="GAA3936462.1"/>
    </source>
</evidence>
<dbReference type="CDD" id="cd03449">
    <property type="entry name" value="R_hydratase"/>
    <property type="match status" value="1"/>
</dbReference>
<organism evidence="2 3">
    <name type="scientific">Litoribacillus peritrichatus</name>
    <dbReference type="NCBI Taxonomy" id="718191"/>
    <lineage>
        <taxon>Bacteria</taxon>
        <taxon>Pseudomonadati</taxon>
        <taxon>Pseudomonadota</taxon>
        <taxon>Gammaproteobacteria</taxon>
        <taxon>Oceanospirillales</taxon>
        <taxon>Oceanospirillaceae</taxon>
        <taxon>Litoribacillus</taxon>
    </lineage>
</organism>
<sequence>MTQLQVGQKAQITRKFTEHDVGHYSELSLDFNPVHLDPDYARKSMFGQRIVHGMLVAGLFSGLLGKHLPGEGTIYLGQDIQFKKPVYLDQDITATVEIIEVRKDKPIITLSTTAINDEDEIVITGQAVVLYKG</sequence>
<dbReference type="InterPro" id="IPR050965">
    <property type="entry name" value="UPF0336/Enoyl-CoA_hydratase"/>
</dbReference>
<dbReference type="InterPro" id="IPR029069">
    <property type="entry name" value="HotDog_dom_sf"/>
</dbReference>
<dbReference type="SUPFAM" id="SSF54637">
    <property type="entry name" value="Thioesterase/thiol ester dehydrase-isomerase"/>
    <property type="match status" value="1"/>
</dbReference>
<feature type="domain" description="MaoC-like" evidence="1">
    <location>
        <begin position="8"/>
        <end position="111"/>
    </location>
</feature>
<evidence type="ECO:0000259" key="1">
    <source>
        <dbReference type="Pfam" id="PF01575"/>
    </source>
</evidence>
<gene>
    <name evidence="2" type="ORF">GCM10022277_36100</name>
</gene>
<dbReference type="Gene3D" id="3.10.129.10">
    <property type="entry name" value="Hotdog Thioesterase"/>
    <property type="match status" value="1"/>
</dbReference>
<protein>
    <submittedName>
        <fullName evidence="2">MaoC family dehydratase</fullName>
    </submittedName>
</protein>
<dbReference type="RefSeq" id="WP_344800011.1">
    <property type="nucleotide sequence ID" value="NZ_BAABBN010000012.1"/>
</dbReference>
<name>A0ABP7N4A9_9GAMM</name>